<dbReference type="CDD" id="cd17470">
    <property type="entry name" value="T3SS_Flik_C"/>
    <property type="match status" value="1"/>
</dbReference>
<feature type="compositionally biased region" description="Polar residues" evidence="1">
    <location>
        <begin position="316"/>
        <end position="326"/>
    </location>
</feature>
<evidence type="ECO:0000313" key="4">
    <source>
        <dbReference type="Proteomes" id="UP000069205"/>
    </source>
</evidence>
<dbReference type="AlphaFoldDB" id="A0A0K2GDC8"/>
<evidence type="ECO:0000259" key="2">
    <source>
        <dbReference type="Pfam" id="PF02120"/>
    </source>
</evidence>
<feature type="region of interest" description="Disordered" evidence="1">
    <location>
        <begin position="1"/>
        <end position="129"/>
    </location>
</feature>
<accession>A0A0K2GDC8</accession>
<protein>
    <recommendedName>
        <fullName evidence="2">Flagellar hook-length control protein-like C-terminal domain-containing protein</fullName>
    </recommendedName>
</protein>
<evidence type="ECO:0000313" key="3">
    <source>
        <dbReference type="EMBL" id="ALA58622.1"/>
    </source>
</evidence>
<feature type="compositionally biased region" description="Acidic residues" evidence="1">
    <location>
        <begin position="100"/>
        <end position="109"/>
    </location>
</feature>
<name>A0A0K2GDC8_NITMO</name>
<dbReference type="Pfam" id="PF02120">
    <property type="entry name" value="Flg_hook"/>
    <property type="match status" value="1"/>
</dbReference>
<feature type="compositionally biased region" description="Basic and acidic residues" evidence="1">
    <location>
        <begin position="69"/>
        <end position="99"/>
    </location>
</feature>
<feature type="compositionally biased region" description="Basic and acidic residues" evidence="1">
    <location>
        <begin position="47"/>
        <end position="62"/>
    </location>
</feature>
<dbReference type="RefSeq" id="WP_053379768.1">
    <property type="nucleotide sequence ID" value="NZ_CP011801.1"/>
</dbReference>
<dbReference type="InterPro" id="IPR038610">
    <property type="entry name" value="FliK-like_C_sf"/>
</dbReference>
<feature type="compositionally biased region" description="Pro residues" evidence="1">
    <location>
        <begin position="279"/>
        <end position="292"/>
    </location>
</feature>
<dbReference type="KEGG" id="nmv:NITMOv2_2206"/>
<organism evidence="3 4">
    <name type="scientific">Nitrospira moscoviensis</name>
    <dbReference type="NCBI Taxonomy" id="42253"/>
    <lineage>
        <taxon>Bacteria</taxon>
        <taxon>Pseudomonadati</taxon>
        <taxon>Nitrospirota</taxon>
        <taxon>Nitrospiria</taxon>
        <taxon>Nitrospirales</taxon>
        <taxon>Nitrospiraceae</taxon>
        <taxon>Nitrospira</taxon>
    </lineage>
</organism>
<feature type="region of interest" description="Disordered" evidence="1">
    <location>
        <begin position="183"/>
        <end position="389"/>
    </location>
</feature>
<feature type="compositionally biased region" description="Basic and acidic residues" evidence="1">
    <location>
        <begin position="505"/>
        <end position="540"/>
    </location>
</feature>
<proteinExistence type="predicted"/>
<keyword evidence="4" id="KW-1185">Reference proteome</keyword>
<feature type="domain" description="Flagellar hook-length control protein-like C-terminal" evidence="2">
    <location>
        <begin position="436"/>
        <end position="503"/>
    </location>
</feature>
<feature type="region of interest" description="Disordered" evidence="1">
    <location>
        <begin position="505"/>
        <end position="552"/>
    </location>
</feature>
<dbReference type="EMBL" id="CP011801">
    <property type="protein sequence ID" value="ALA58622.1"/>
    <property type="molecule type" value="Genomic_DNA"/>
</dbReference>
<feature type="compositionally biased region" description="Polar residues" evidence="1">
    <location>
        <begin position="342"/>
        <end position="356"/>
    </location>
</feature>
<sequence>MDLNLFVSQIPLPPSSQEVSPPQPAPAKAPDQPRGKKQFSSVLQGVRQEHEQPRAARRKESQPDGPATADRRDHAENSRAARDLPKEASPRAAGRRADAAEAEIPDGESEADRTGNRASDGPIATTSNATVQGMAAALLVTGPQPAAVPEPEETAPAGAADAALVETAMVMPPSAPIIAPAAHATVPSSAQPVLFESDAQEEEPSSIGSNQKGPVPAGYPVEQQEPGEWFDARSMQAVSPEVPVQDKADVETDKTPVHTAVKESHAAADDLPEGGPAPAAIPPASPLPPPREPVSAVTGDSLAIPLHQPLEKPLSANESPSDQTIQKVRHDDAEPQPLKTHPWQTFAEQDGPSNEDSAGDHGGPEQGASPASPGIARIDHSGQQATSDPSPFAIAQSLLQGRSTDLSQPPAARPVIQVAVPATAADLPVQGAARAVTFEVAQADLGRVNVRVAMTNDLVHAHFSSDRSEVGQFLIHGQDRLQAALQANGLDMGQFRVDIDRQSAGRSFHHEPSHEQGREDRPHAGRPESDHRSNDRFEARHPRRQGMLNLVA</sequence>
<dbReference type="Proteomes" id="UP000069205">
    <property type="component" value="Chromosome"/>
</dbReference>
<dbReference type="Gene3D" id="3.30.750.140">
    <property type="match status" value="1"/>
</dbReference>
<evidence type="ECO:0000256" key="1">
    <source>
        <dbReference type="SAM" id="MobiDB-lite"/>
    </source>
</evidence>
<dbReference type="InterPro" id="IPR021136">
    <property type="entry name" value="Flagellar_hook_control-like_C"/>
</dbReference>
<dbReference type="OrthoDB" id="9815515at2"/>
<reference evidence="3 4" key="1">
    <citation type="journal article" date="2015" name="Proc. Natl. Acad. Sci. U.S.A.">
        <title>Expanded metabolic versatility of ubiquitous nitrite-oxidizing bacteria from the genus Nitrospira.</title>
        <authorList>
            <person name="Koch H."/>
            <person name="Lucker S."/>
            <person name="Albertsen M."/>
            <person name="Kitzinger K."/>
            <person name="Herbold C."/>
            <person name="Spieck E."/>
            <person name="Nielsen P.H."/>
            <person name="Wagner M."/>
            <person name="Daims H."/>
        </authorList>
    </citation>
    <scope>NUCLEOTIDE SEQUENCE [LARGE SCALE GENOMIC DNA]</scope>
    <source>
        <strain evidence="3 4">NSP M-1</strain>
    </source>
</reference>
<dbReference type="STRING" id="42253.NITMOv2_2206"/>
<gene>
    <name evidence="3" type="ORF">NITMOv2_2206</name>
</gene>
<feature type="compositionally biased region" description="Basic and acidic residues" evidence="1">
    <location>
        <begin position="244"/>
        <end position="268"/>
    </location>
</feature>
<dbReference type="PATRIC" id="fig|42253.5.peg.2173"/>